<dbReference type="AlphaFoldDB" id="A0A4R5KEH0"/>
<reference evidence="1 2" key="1">
    <citation type="submission" date="2019-03" db="EMBL/GenBank/DDBJ databases">
        <title>This is whole genome sequence of Paenibacillus sp MS74 strain.</title>
        <authorList>
            <person name="Trinh H.N."/>
        </authorList>
    </citation>
    <scope>NUCLEOTIDE SEQUENCE [LARGE SCALE GENOMIC DNA]</scope>
    <source>
        <strain evidence="1 2">MS74</strain>
    </source>
</reference>
<keyword evidence="2" id="KW-1185">Reference proteome</keyword>
<proteinExistence type="predicted"/>
<organism evidence="1 2">
    <name type="scientific">Paenibacillus piri</name>
    <dbReference type="NCBI Taxonomy" id="2547395"/>
    <lineage>
        <taxon>Bacteria</taxon>
        <taxon>Bacillati</taxon>
        <taxon>Bacillota</taxon>
        <taxon>Bacilli</taxon>
        <taxon>Bacillales</taxon>
        <taxon>Paenibacillaceae</taxon>
        <taxon>Paenibacillus</taxon>
    </lineage>
</organism>
<evidence type="ECO:0000313" key="1">
    <source>
        <dbReference type="EMBL" id="TDF93779.1"/>
    </source>
</evidence>
<sequence length="60" mass="6847">MMLRLDNKWLNRPSNLCSHFSFPASAIEWRIANKTSGCADESAVPAGRRPIETLLKRYLL</sequence>
<dbReference type="RefSeq" id="WP_133233553.1">
    <property type="nucleotide sequence ID" value="NZ_SMRT01000015.1"/>
</dbReference>
<protein>
    <submittedName>
        <fullName evidence="1">Uncharacterized protein</fullName>
    </submittedName>
</protein>
<gene>
    <name evidence="1" type="ORF">E1757_25650</name>
</gene>
<accession>A0A4R5KEH0</accession>
<dbReference type="EMBL" id="SMRT01000015">
    <property type="protein sequence ID" value="TDF93779.1"/>
    <property type="molecule type" value="Genomic_DNA"/>
</dbReference>
<evidence type="ECO:0000313" key="2">
    <source>
        <dbReference type="Proteomes" id="UP000295636"/>
    </source>
</evidence>
<comment type="caution">
    <text evidence="1">The sequence shown here is derived from an EMBL/GenBank/DDBJ whole genome shotgun (WGS) entry which is preliminary data.</text>
</comment>
<name>A0A4R5KEH0_9BACL</name>
<dbReference type="Proteomes" id="UP000295636">
    <property type="component" value="Unassembled WGS sequence"/>
</dbReference>